<organism evidence="2 3">
    <name type="scientific">Chlamydomonas reinhardtii</name>
    <name type="common">Chlamydomonas smithii</name>
    <dbReference type="NCBI Taxonomy" id="3055"/>
    <lineage>
        <taxon>Eukaryota</taxon>
        <taxon>Viridiplantae</taxon>
        <taxon>Chlorophyta</taxon>
        <taxon>core chlorophytes</taxon>
        <taxon>Chlorophyceae</taxon>
        <taxon>CS clade</taxon>
        <taxon>Chlamydomonadales</taxon>
        <taxon>Chlamydomonadaceae</taxon>
        <taxon>Chlamydomonas</taxon>
    </lineage>
</organism>
<reference evidence="2 3" key="1">
    <citation type="journal article" date="2007" name="Science">
        <title>The Chlamydomonas genome reveals the evolution of key animal and plant functions.</title>
        <authorList>
            <person name="Merchant S.S."/>
            <person name="Prochnik S.E."/>
            <person name="Vallon O."/>
            <person name="Harris E.H."/>
            <person name="Karpowicz S.J."/>
            <person name="Witman G.B."/>
            <person name="Terry A."/>
            <person name="Salamov A."/>
            <person name="Fritz-Laylin L.K."/>
            <person name="Marechal-Drouard L."/>
            <person name="Marshall W.F."/>
            <person name="Qu L.H."/>
            <person name="Nelson D.R."/>
            <person name="Sanderfoot A.A."/>
            <person name="Spalding M.H."/>
            <person name="Kapitonov V.V."/>
            <person name="Ren Q."/>
            <person name="Ferris P."/>
            <person name="Lindquist E."/>
            <person name="Shapiro H."/>
            <person name="Lucas S.M."/>
            <person name="Grimwood J."/>
            <person name="Schmutz J."/>
            <person name="Cardol P."/>
            <person name="Cerutti H."/>
            <person name="Chanfreau G."/>
            <person name="Chen C.L."/>
            <person name="Cognat V."/>
            <person name="Croft M.T."/>
            <person name="Dent R."/>
            <person name="Dutcher S."/>
            <person name="Fernandez E."/>
            <person name="Fukuzawa H."/>
            <person name="Gonzalez-Ballester D."/>
            <person name="Gonzalez-Halphen D."/>
            <person name="Hallmann A."/>
            <person name="Hanikenne M."/>
            <person name="Hippler M."/>
            <person name="Inwood W."/>
            <person name="Jabbari K."/>
            <person name="Kalanon M."/>
            <person name="Kuras R."/>
            <person name="Lefebvre P.A."/>
            <person name="Lemaire S.D."/>
            <person name="Lobanov A.V."/>
            <person name="Lohr M."/>
            <person name="Manuell A."/>
            <person name="Meier I."/>
            <person name="Mets L."/>
            <person name="Mittag M."/>
            <person name="Mittelmeier T."/>
            <person name="Moroney J.V."/>
            <person name="Moseley J."/>
            <person name="Napoli C."/>
            <person name="Nedelcu A.M."/>
            <person name="Niyogi K."/>
            <person name="Novoselov S.V."/>
            <person name="Paulsen I.T."/>
            <person name="Pazour G."/>
            <person name="Purton S."/>
            <person name="Ral J.P."/>
            <person name="Riano-Pachon D.M."/>
            <person name="Riekhof W."/>
            <person name="Rymarquis L."/>
            <person name="Schroda M."/>
            <person name="Stern D."/>
            <person name="Umen J."/>
            <person name="Willows R."/>
            <person name="Wilson N."/>
            <person name="Zimmer S.L."/>
            <person name="Allmer J."/>
            <person name="Balk J."/>
            <person name="Bisova K."/>
            <person name="Chen C.J."/>
            <person name="Elias M."/>
            <person name="Gendler K."/>
            <person name="Hauser C."/>
            <person name="Lamb M.R."/>
            <person name="Ledford H."/>
            <person name="Long J.C."/>
            <person name="Minagawa J."/>
            <person name="Page M.D."/>
            <person name="Pan J."/>
            <person name="Pootakham W."/>
            <person name="Roje S."/>
            <person name="Rose A."/>
            <person name="Stahlberg E."/>
            <person name="Terauchi A.M."/>
            <person name="Yang P."/>
            <person name="Ball S."/>
            <person name="Bowler C."/>
            <person name="Dieckmann C.L."/>
            <person name="Gladyshev V.N."/>
            <person name="Green P."/>
            <person name="Jorgensen R."/>
            <person name="Mayfield S."/>
            <person name="Mueller-Roeber B."/>
            <person name="Rajamani S."/>
            <person name="Sayre R.T."/>
            <person name="Brokstein P."/>
            <person name="Dubchak I."/>
            <person name="Goodstein D."/>
            <person name="Hornick L."/>
            <person name="Huang Y.W."/>
            <person name="Jhaveri J."/>
            <person name="Luo Y."/>
            <person name="Martinez D."/>
            <person name="Ngau W.C."/>
            <person name="Otillar B."/>
            <person name="Poliakov A."/>
            <person name="Porter A."/>
            <person name="Szajkowski L."/>
            <person name="Werner G."/>
            <person name="Zhou K."/>
            <person name="Grigoriev I.V."/>
            <person name="Rokhsar D.S."/>
            <person name="Grossman A.R."/>
        </authorList>
    </citation>
    <scope>NUCLEOTIDE SEQUENCE [LARGE SCALE GENOMIC DNA]</scope>
    <source>
        <strain evidence="3">CC-503</strain>
    </source>
</reference>
<dbReference type="STRING" id="3055.A0A2K3D591"/>
<keyword evidence="3" id="KW-1185">Reference proteome</keyword>
<gene>
    <name evidence="2" type="ORF">CHLRE_12g537450v5</name>
</gene>
<evidence type="ECO:0007829" key="4">
    <source>
        <dbReference type="PDB" id="9F5X"/>
    </source>
</evidence>
<sequence>MQALRRAVSTAMPGFRRASTTAGETIDKYWAPYFPKPAVTADEAKKSVNKEMVGFMLLGPVGVAFMLYDFAVGLEEEHHVTIPPYPWMRIRRLPGMPWGQDGLFEGHPRVATTWPPEEGAADSHH</sequence>
<dbReference type="Gramene" id="PNW75701">
    <property type="protein sequence ID" value="PNW75701"/>
    <property type="gene ID" value="CHLRE_12g537450v5"/>
</dbReference>
<reference evidence="4 5" key="2">
    <citation type="journal article" date="2025" name="Science">
        <title>In-cell architecture of the mitochondrial respiratory chain.</title>
        <authorList>
            <person name="Waltz F."/>
            <person name="Righetto R.D."/>
            <person name="Lamm L."/>
            <person name="Salinas-Giege T."/>
            <person name="Kelley R."/>
            <person name="Zhang X."/>
            <person name="Obr M."/>
            <person name="Khavnekar S."/>
            <person name="Kotecha A."/>
            <person name="Engel B.D."/>
        </authorList>
    </citation>
    <scope>STRUCTURE BY ELECTRON MICROSCOPY (2.39 ANGSTROMS)</scope>
</reference>
<keyword evidence="1" id="KW-0812">Transmembrane</keyword>
<evidence type="ECO:0000313" key="3">
    <source>
        <dbReference type="Proteomes" id="UP000006906"/>
    </source>
</evidence>
<dbReference type="RefSeq" id="XP_042918774.1">
    <property type="nucleotide sequence ID" value="XM_043068679.1"/>
</dbReference>
<dbReference type="ExpressionAtlas" id="A0A2K3D591">
    <property type="expression patterns" value="baseline and differential"/>
</dbReference>
<dbReference type="PDB" id="9F5X">
    <property type="method" value="EM"/>
    <property type="resolution" value="2.82 A"/>
    <property type="chains" value="2G/3G=1-125"/>
</dbReference>
<dbReference type="OMA" id="PWMRIRR"/>
<name>A0A2K3D591_CHLRE</name>
<dbReference type="PaxDb" id="3055-EDP03436"/>
<keyword evidence="1" id="KW-0472">Membrane</keyword>
<dbReference type="EMDB" id="EMD-50206"/>
<evidence type="ECO:0000256" key="1">
    <source>
        <dbReference type="SAM" id="Phobius"/>
    </source>
</evidence>
<dbReference type="InParanoid" id="A0A2K3D591"/>
<dbReference type="EMDB" id="EMD-50202"/>
<proteinExistence type="evidence at protein level"/>
<dbReference type="GeneID" id="5718466"/>
<dbReference type="PDB" id="9F60">
    <property type="method" value="EM"/>
    <property type="resolution" value="2.39 A"/>
    <property type="chains" value="2G=1-125"/>
</dbReference>
<dbReference type="EMDB" id="EMD-50210"/>
<evidence type="ECO:0000313" key="2">
    <source>
        <dbReference type="EMBL" id="PNW75701.1"/>
    </source>
</evidence>
<keyword evidence="4 5" id="KW-0002">3D-structure</keyword>
<dbReference type="AlphaFoldDB" id="A0A2K3D591"/>
<dbReference type="PDB" id="9F61">
    <property type="method" value="EM"/>
    <property type="resolution" value="2.55 A"/>
    <property type="chains" value="3G=1-125"/>
</dbReference>
<dbReference type="EMDB" id="EMD-50205"/>
<evidence type="ECO:0007829" key="5">
    <source>
        <dbReference type="PDB" id="9F60"/>
    </source>
</evidence>
<dbReference type="KEGG" id="cre:CHLRE_12g537450v5"/>
<dbReference type="SMR" id="A0A2K3D591"/>
<dbReference type="EMBL" id="CM008973">
    <property type="protein sequence ID" value="PNW75701.1"/>
    <property type="molecule type" value="Genomic_DNA"/>
</dbReference>
<dbReference type="PDB" id="9F62">
    <property type="method" value="EM"/>
    <property type="resolution" value="5.44 A"/>
    <property type="chains" value="2G/3G/4G/7G/8G/9G=1-125"/>
</dbReference>
<dbReference type="OrthoDB" id="521506at2759"/>
<feature type="transmembrane region" description="Helical" evidence="1">
    <location>
        <begin position="53"/>
        <end position="74"/>
    </location>
</feature>
<accession>A0A2K3D591</accession>
<dbReference type="Proteomes" id="UP000006906">
    <property type="component" value="Chromosome 12"/>
</dbReference>
<keyword evidence="1" id="KW-1133">Transmembrane helix</keyword>
<protein>
    <submittedName>
        <fullName evidence="2">Uncharacterized protein</fullName>
    </submittedName>
</protein>